<dbReference type="SUPFAM" id="SSF52821">
    <property type="entry name" value="Rhodanese/Cell cycle control phosphatase"/>
    <property type="match status" value="1"/>
</dbReference>
<feature type="region of interest" description="Disordered" evidence="11">
    <location>
        <begin position="1"/>
        <end position="44"/>
    </location>
</feature>
<keyword evidence="14" id="KW-1185">Reference proteome</keyword>
<dbReference type="GO" id="GO:0051301">
    <property type="term" value="P:cell division"/>
    <property type="evidence" value="ECO:0007669"/>
    <property type="project" value="UniProtKB-UniRule"/>
</dbReference>
<feature type="domain" description="Rhodanese" evidence="12">
    <location>
        <begin position="509"/>
        <end position="624"/>
    </location>
</feature>
<dbReference type="SMART" id="SM00450">
    <property type="entry name" value="RHOD"/>
    <property type="match status" value="1"/>
</dbReference>
<dbReference type="PRINTS" id="PR00716">
    <property type="entry name" value="MPIPHPHTASE"/>
</dbReference>
<dbReference type="GO" id="GO:0005634">
    <property type="term" value="C:nucleus"/>
    <property type="evidence" value="ECO:0007669"/>
    <property type="project" value="TreeGrafter"/>
</dbReference>
<dbReference type="AlphaFoldDB" id="M2QQQ7"/>
<evidence type="ECO:0000256" key="7">
    <source>
        <dbReference type="ARBA" id="ARBA00023306"/>
    </source>
</evidence>
<feature type="compositionally biased region" description="Basic and acidic residues" evidence="11">
    <location>
        <begin position="31"/>
        <end position="44"/>
    </location>
</feature>
<feature type="region of interest" description="Disordered" evidence="11">
    <location>
        <begin position="662"/>
        <end position="685"/>
    </location>
</feature>
<dbReference type="InterPro" id="IPR036873">
    <property type="entry name" value="Rhodanese-like_dom_sf"/>
</dbReference>
<organism evidence="13 14">
    <name type="scientific">Ceriporiopsis subvermispora (strain B)</name>
    <name type="common">White-rot fungus</name>
    <name type="synonym">Gelatoporia subvermispora</name>
    <dbReference type="NCBI Taxonomy" id="914234"/>
    <lineage>
        <taxon>Eukaryota</taxon>
        <taxon>Fungi</taxon>
        <taxon>Dikarya</taxon>
        <taxon>Basidiomycota</taxon>
        <taxon>Agaricomycotina</taxon>
        <taxon>Agaricomycetes</taxon>
        <taxon>Polyporales</taxon>
        <taxon>Gelatoporiaceae</taxon>
        <taxon>Gelatoporia</taxon>
    </lineage>
</organism>
<keyword evidence="3 10" id="KW-0132">Cell division</keyword>
<evidence type="ECO:0000256" key="1">
    <source>
        <dbReference type="ARBA" id="ARBA00011065"/>
    </source>
</evidence>
<dbReference type="PANTHER" id="PTHR10828:SF17">
    <property type="entry name" value="PROTEIN-TYROSINE-PHOSPHATASE"/>
    <property type="match status" value="1"/>
</dbReference>
<evidence type="ECO:0000256" key="10">
    <source>
        <dbReference type="RuleBase" id="RU368028"/>
    </source>
</evidence>
<dbReference type="Proteomes" id="UP000016930">
    <property type="component" value="Unassembled WGS sequence"/>
</dbReference>
<evidence type="ECO:0000256" key="2">
    <source>
        <dbReference type="ARBA" id="ARBA00013064"/>
    </source>
</evidence>
<dbReference type="GO" id="GO:0010971">
    <property type="term" value="P:positive regulation of G2/M transition of mitotic cell cycle"/>
    <property type="evidence" value="ECO:0007669"/>
    <property type="project" value="TreeGrafter"/>
</dbReference>
<feature type="compositionally biased region" description="Low complexity" evidence="11">
    <location>
        <begin position="1"/>
        <end position="19"/>
    </location>
</feature>
<dbReference type="InterPro" id="IPR000751">
    <property type="entry name" value="MPI_Phosphatase"/>
</dbReference>
<proteinExistence type="inferred from homology"/>
<evidence type="ECO:0000259" key="12">
    <source>
        <dbReference type="PROSITE" id="PS50206"/>
    </source>
</evidence>
<feature type="region of interest" description="Disordered" evidence="11">
    <location>
        <begin position="708"/>
        <end position="762"/>
    </location>
</feature>
<dbReference type="PANTHER" id="PTHR10828">
    <property type="entry name" value="M-PHASE INDUCER PHOSPHATASE DUAL SPECIFICITY PHOSPHATASE CDC25"/>
    <property type="match status" value="1"/>
</dbReference>
<keyword evidence="5 10" id="KW-0378">Hydrolase</keyword>
<dbReference type="PROSITE" id="PS50206">
    <property type="entry name" value="RHODANESE_3"/>
    <property type="match status" value="1"/>
</dbReference>
<dbReference type="GO" id="GO:0004725">
    <property type="term" value="F:protein tyrosine phosphatase activity"/>
    <property type="evidence" value="ECO:0007669"/>
    <property type="project" value="UniProtKB-UniRule"/>
</dbReference>
<feature type="compositionally biased region" description="Low complexity" evidence="11">
    <location>
        <begin position="388"/>
        <end position="401"/>
    </location>
</feature>
<dbReference type="Gene3D" id="3.40.250.10">
    <property type="entry name" value="Rhodanese-like domain"/>
    <property type="match status" value="1"/>
</dbReference>
<dbReference type="GO" id="GO:0000086">
    <property type="term" value="P:G2/M transition of mitotic cell cycle"/>
    <property type="evidence" value="ECO:0007669"/>
    <property type="project" value="TreeGrafter"/>
</dbReference>
<evidence type="ECO:0000256" key="11">
    <source>
        <dbReference type="SAM" id="MobiDB-lite"/>
    </source>
</evidence>
<dbReference type="GO" id="GO:0005737">
    <property type="term" value="C:cytoplasm"/>
    <property type="evidence" value="ECO:0007669"/>
    <property type="project" value="TreeGrafter"/>
</dbReference>
<dbReference type="CDD" id="cd01530">
    <property type="entry name" value="Cdc25"/>
    <property type="match status" value="1"/>
</dbReference>
<dbReference type="HOGENOM" id="CLU_011408_0_0_1"/>
<sequence length="762" mass="82625">MAQSSKSYSLSSRQSTLISHMPARKLGQRVTTEKKSFLTSDVEHELEQSFASNMSLHSPPRDSVSLSPIRENSDYAPMDISPAPIRPGANVVADGKILPRLFGRDMSNSKASHLTVNTSKHDGDTSSTNGSGKRLQRSALPSDWMRSVSTGSAYENSVPQDIPSSPGDAMDVDTSFVYVPSTSAPESGPLSAAPTITAFDADNNVLLSSPAPVSAAPTITKFDNLFYGGISPPRSSPVLDASSPAVFDESPCHPFPKKRRSTSPARLAPAPSHEQLLEEDNSFDMIPAPSSPSAHKLERMGNADQIPTGLGGPLMFQGNKKRLRRPALSTMVAPGANVNERPVSAYPSLQDSARGIAEITAPAPQRKNTAPPVRRAFSAMIPPSLVEQSMSSYEEGSSYEMDGPEASSPAQSYAKRQHAKTLRRCDGTEDFRPLTGSGLSGHKSRKSEEDAVAERDTPRSKYLGGGLGSFGDNESLGKILPCHRVREDGLMRIKCQTLDDLLDGVYHDQIEGYHIIDCRFDYEYSGGHIPGAININTTAGVEEFLLSPKVSKPRPSTSGDRGKKTVLIFHCEFSVKRAPTFAKHLRSKDRLLNNHVYPRVHYPEVYILEGGYSQYYSESPLRCQPCGYVQMDDPHYAASRKEDLDQFRKGKFGRTKSYAYGDGKPNLATAAQPKRNTAPSGGPNSLFAAANAARTRRATVTQSLQVLQEGMVPQSEGEETDDLGDSPCPPPSKGVPFKGKKMGRAPLLRAETYAPSRISSRH</sequence>
<name>M2QQQ7_CERS8</name>
<dbReference type="InterPro" id="IPR001307">
    <property type="entry name" value="Thiosulphate_STrfase_CS"/>
</dbReference>
<dbReference type="GO" id="GO:0110032">
    <property type="term" value="P:positive regulation of G2/MI transition of meiotic cell cycle"/>
    <property type="evidence" value="ECO:0007669"/>
    <property type="project" value="TreeGrafter"/>
</dbReference>
<feature type="region of interest" description="Disordered" evidence="11">
    <location>
        <begin position="114"/>
        <end position="144"/>
    </location>
</feature>
<evidence type="ECO:0000313" key="13">
    <source>
        <dbReference type="EMBL" id="EMD34500.1"/>
    </source>
</evidence>
<feature type="compositionally biased region" description="Polar residues" evidence="11">
    <location>
        <begin position="674"/>
        <end position="683"/>
    </location>
</feature>
<protein>
    <recommendedName>
        <fullName evidence="9 10">M-phase inducer phosphatase</fullName>
        <ecNumber evidence="2 10">3.1.3.48</ecNumber>
    </recommendedName>
</protein>
<keyword evidence="4 10" id="KW-0498">Mitosis</keyword>
<accession>M2QQQ7</accession>
<evidence type="ECO:0000256" key="6">
    <source>
        <dbReference type="ARBA" id="ARBA00022912"/>
    </source>
</evidence>
<dbReference type="Pfam" id="PF00581">
    <property type="entry name" value="Rhodanese"/>
    <property type="match status" value="1"/>
</dbReference>
<evidence type="ECO:0000256" key="3">
    <source>
        <dbReference type="ARBA" id="ARBA00022618"/>
    </source>
</evidence>
<feature type="compositionally biased region" description="Basic and acidic residues" evidence="11">
    <location>
        <begin position="423"/>
        <end position="432"/>
    </location>
</feature>
<dbReference type="PROSITE" id="PS00380">
    <property type="entry name" value="RHODANESE_1"/>
    <property type="match status" value="1"/>
</dbReference>
<evidence type="ECO:0000256" key="5">
    <source>
        <dbReference type="ARBA" id="ARBA00022801"/>
    </source>
</evidence>
<comment type="catalytic activity">
    <reaction evidence="8 10">
        <text>O-phospho-L-tyrosyl-[protein] + H2O = L-tyrosyl-[protein] + phosphate</text>
        <dbReference type="Rhea" id="RHEA:10684"/>
        <dbReference type="Rhea" id="RHEA-COMP:10136"/>
        <dbReference type="Rhea" id="RHEA-COMP:20101"/>
        <dbReference type="ChEBI" id="CHEBI:15377"/>
        <dbReference type="ChEBI" id="CHEBI:43474"/>
        <dbReference type="ChEBI" id="CHEBI:46858"/>
        <dbReference type="ChEBI" id="CHEBI:61978"/>
        <dbReference type="EC" id="3.1.3.48"/>
    </reaction>
</comment>
<feature type="compositionally biased region" description="Basic and acidic residues" evidence="11">
    <location>
        <begin position="446"/>
        <end position="459"/>
    </location>
</feature>
<keyword evidence="7 10" id="KW-0131">Cell cycle</keyword>
<evidence type="ECO:0000313" key="14">
    <source>
        <dbReference type="Proteomes" id="UP000016930"/>
    </source>
</evidence>
<feature type="region of interest" description="Disordered" evidence="11">
    <location>
        <begin position="248"/>
        <end position="272"/>
    </location>
</feature>
<feature type="region of interest" description="Disordered" evidence="11">
    <location>
        <begin position="50"/>
        <end position="69"/>
    </location>
</feature>
<keyword evidence="6 10" id="KW-0904">Protein phosphatase</keyword>
<dbReference type="FunFam" id="3.40.250.10:FF:000021">
    <property type="entry name" value="M-phase inducer phosphatase cdc-25.2"/>
    <property type="match status" value="1"/>
</dbReference>
<dbReference type="InterPro" id="IPR001763">
    <property type="entry name" value="Rhodanese-like_dom"/>
</dbReference>
<dbReference type="EMBL" id="KB445803">
    <property type="protein sequence ID" value="EMD34500.1"/>
    <property type="molecule type" value="Genomic_DNA"/>
</dbReference>
<comment type="function">
    <text evidence="10">Tyrosine protein phosphatase which functions as a dosage-dependent inducer of mitotic progression.</text>
</comment>
<dbReference type="OrthoDB" id="26523at2759"/>
<dbReference type="GO" id="GO:0004792">
    <property type="term" value="F:thiosulfate-cyanide sulfurtransferase activity"/>
    <property type="evidence" value="ECO:0007669"/>
    <property type="project" value="InterPro"/>
</dbReference>
<evidence type="ECO:0000256" key="8">
    <source>
        <dbReference type="ARBA" id="ARBA00051722"/>
    </source>
</evidence>
<dbReference type="EC" id="3.1.3.48" evidence="2 10"/>
<gene>
    <name evidence="13" type="ORF">CERSUDRAFT_117348</name>
</gene>
<feature type="region of interest" description="Disordered" evidence="11">
    <location>
        <begin position="388"/>
        <end position="466"/>
    </location>
</feature>
<evidence type="ECO:0000256" key="9">
    <source>
        <dbReference type="ARBA" id="ARBA00067190"/>
    </source>
</evidence>
<evidence type="ECO:0000256" key="4">
    <source>
        <dbReference type="ARBA" id="ARBA00022776"/>
    </source>
</evidence>
<reference evidence="13 14" key="1">
    <citation type="journal article" date="2012" name="Proc. Natl. Acad. Sci. U.S.A.">
        <title>Comparative genomics of Ceriporiopsis subvermispora and Phanerochaete chrysosporium provide insight into selective ligninolysis.</title>
        <authorList>
            <person name="Fernandez-Fueyo E."/>
            <person name="Ruiz-Duenas F.J."/>
            <person name="Ferreira P."/>
            <person name="Floudas D."/>
            <person name="Hibbett D.S."/>
            <person name="Canessa P."/>
            <person name="Larrondo L.F."/>
            <person name="James T.Y."/>
            <person name="Seelenfreund D."/>
            <person name="Lobos S."/>
            <person name="Polanco R."/>
            <person name="Tello M."/>
            <person name="Honda Y."/>
            <person name="Watanabe T."/>
            <person name="Watanabe T."/>
            <person name="Ryu J.S."/>
            <person name="Kubicek C.P."/>
            <person name="Schmoll M."/>
            <person name="Gaskell J."/>
            <person name="Hammel K.E."/>
            <person name="St John F.J."/>
            <person name="Vanden Wymelenberg A."/>
            <person name="Sabat G."/>
            <person name="Splinter BonDurant S."/>
            <person name="Syed K."/>
            <person name="Yadav J.S."/>
            <person name="Doddapaneni H."/>
            <person name="Subramanian V."/>
            <person name="Lavin J.L."/>
            <person name="Oguiza J.A."/>
            <person name="Perez G."/>
            <person name="Pisabarro A.G."/>
            <person name="Ramirez L."/>
            <person name="Santoyo F."/>
            <person name="Master E."/>
            <person name="Coutinho P.M."/>
            <person name="Henrissat B."/>
            <person name="Lombard V."/>
            <person name="Magnuson J.K."/>
            <person name="Kuees U."/>
            <person name="Hori C."/>
            <person name="Igarashi K."/>
            <person name="Samejima M."/>
            <person name="Held B.W."/>
            <person name="Barry K.W."/>
            <person name="LaButti K.M."/>
            <person name="Lapidus A."/>
            <person name="Lindquist E.A."/>
            <person name="Lucas S.M."/>
            <person name="Riley R."/>
            <person name="Salamov A.A."/>
            <person name="Hoffmeister D."/>
            <person name="Schwenk D."/>
            <person name="Hadar Y."/>
            <person name="Yarden O."/>
            <person name="de Vries R.P."/>
            <person name="Wiebenga A."/>
            <person name="Stenlid J."/>
            <person name="Eastwood D."/>
            <person name="Grigoriev I.V."/>
            <person name="Berka R.M."/>
            <person name="Blanchette R.A."/>
            <person name="Kersten P."/>
            <person name="Martinez A.T."/>
            <person name="Vicuna R."/>
            <person name="Cullen D."/>
        </authorList>
    </citation>
    <scope>NUCLEOTIDE SEQUENCE [LARGE SCALE GENOMIC DNA]</scope>
    <source>
        <strain evidence="13 14">B</strain>
    </source>
</reference>
<dbReference type="STRING" id="914234.M2QQQ7"/>
<comment type="similarity">
    <text evidence="1 10">Belongs to the MPI phosphatase family.</text>
</comment>